<keyword evidence="1" id="KW-1133">Transmembrane helix</keyword>
<sequence length="460" mass="51821">MGRYSRDFIAFVRKYLKYDLRREIVAWWNIAIFYLPIGVVVAALFLAILVYIEPFPREPTVLAIGQRGTLSNQLGGAFQSYFERQGLPLDIRSRSGLDAVEKDIRDPGSDINASFVVSGAGSPADYPGLVSLGNVAIAPAWLFYRGDTVQVDDPFQYYRNKQIAVGAPGTVSARLFSTLMDLNNPGTGDQPNFLKLPHVEAVEQLRAGKIDAVFIVDGFSSPVIQQMLSDPNLKLMNFPLVDAYVRRLPFLQKVTVPRGAIDIADIRPESDIALLASSVNLLVEKELHPVVQWTFLLAARDINLKSDNFFPAADTFPKYRDRRFSLSPIATRFYTGGVPAIFSYLPLWLAALLENVWVVLLALLLLGLPVFNKIIGFRGFASQKLLWLHFWELRYLEDELVAARTAEDMASVIERLTVLDTKTAETWVQDDQMRHYFNLRRSINSTIQDAQKKIALLKKF</sequence>
<protein>
    <recommendedName>
        <fullName evidence="4">TRAP transporter solute receptor, TAXI family</fullName>
    </recommendedName>
</protein>
<evidence type="ECO:0000313" key="3">
    <source>
        <dbReference type="Proteomes" id="UP001238467"/>
    </source>
</evidence>
<gene>
    <name evidence="2" type="ORF">J2S76_003482</name>
</gene>
<dbReference type="Proteomes" id="UP001238467">
    <property type="component" value="Unassembled WGS sequence"/>
</dbReference>
<keyword evidence="1" id="KW-0472">Membrane</keyword>
<evidence type="ECO:0000256" key="1">
    <source>
        <dbReference type="SAM" id="Phobius"/>
    </source>
</evidence>
<organism evidence="2 3">
    <name type="scientific">Ancylobacter vacuolatus</name>
    <dbReference type="NCBI Taxonomy" id="223389"/>
    <lineage>
        <taxon>Bacteria</taxon>
        <taxon>Pseudomonadati</taxon>
        <taxon>Pseudomonadota</taxon>
        <taxon>Alphaproteobacteria</taxon>
        <taxon>Hyphomicrobiales</taxon>
        <taxon>Xanthobacteraceae</taxon>
        <taxon>Ancylobacter</taxon>
    </lineage>
</organism>
<accession>A0ABU0DKS8</accession>
<proteinExistence type="predicted"/>
<evidence type="ECO:0008006" key="4">
    <source>
        <dbReference type="Google" id="ProtNLM"/>
    </source>
</evidence>
<comment type="caution">
    <text evidence="2">The sequence shown here is derived from an EMBL/GenBank/DDBJ whole genome shotgun (WGS) entry which is preliminary data.</text>
</comment>
<feature type="transmembrane region" description="Helical" evidence="1">
    <location>
        <begin position="329"/>
        <end position="350"/>
    </location>
</feature>
<dbReference type="EMBL" id="JAUSUH010000009">
    <property type="protein sequence ID" value="MDQ0349038.1"/>
    <property type="molecule type" value="Genomic_DNA"/>
</dbReference>
<keyword evidence="3" id="KW-1185">Reference proteome</keyword>
<reference evidence="2 3" key="1">
    <citation type="submission" date="2023-07" db="EMBL/GenBank/DDBJ databases">
        <title>Genomic Encyclopedia of Type Strains, Phase IV (KMG-IV): sequencing the most valuable type-strain genomes for metagenomic binning, comparative biology and taxonomic classification.</title>
        <authorList>
            <person name="Goeker M."/>
        </authorList>
    </citation>
    <scope>NUCLEOTIDE SEQUENCE [LARGE SCALE GENOMIC DNA]</scope>
    <source>
        <strain evidence="2 3">DSM 1277</strain>
    </source>
</reference>
<dbReference type="RefSeq" id="WP_307062392.1">
    <property type="nucleotide sequence ID" value="NZ_JAUSUH010000009.1"/>
</dbReference>
<name>A0ABU0DKS8_9HYPH</name>
<dbReference type="SUPFAM" id="SSF53850">
    <property type="entry name" value="Periplasmic binding protein-like II"/>
    <property type="match status" value="1"/>
</dbReference>
<evidence type="ECO:0000313" key="2">
    <source>
        <dbReference type="EMBL" id="MDQ0349038.1"/>
    </source>
</evidence>
<keyword evidence="1" id="KW-0812">Transmembrane</keyword>
<dbReference type="Gene3D" id="3.40.190.10">
    <property type="entry name" value="Periplasmic binding protein-like II"/>
    <property type="match status" value="1"/>
</dbReference>
<feature type="transmembrane region" description="Helical" evidence="1">
    <location>
        <begin position="356"/>
        <end position="375"/>
    </location>
</feature>
<feature type="transmembrane region" description="Helical" evidence="1">
    <location>
        <begin position="26"/>
        <end position="52"/>
    </location>
</feature>